<keyword evidence="2" id="KW-0378">Hydrolase</keyword>
<dbReference type="InterPro" id="IPR003778">
    <property type="entry name" value="CT_A_B"/>
</dbReference>
<protein>
    <recommendedName>
        <fullName evidence="4">Carboxyltransferase domain-containing protein</fullName>
    </recommendedName>
</protein>
<dbReference type="AlphaFoldDB" id="A0A420XW15"/>
<accession>A0A420XW15</accession>
<dbReference type="GO" id="GO:0005524">
    <property type="term" value="F:ATP binding"/>
    <property type="evidence" value="ECO:0007669"/>
    <property type="project" value="UniProtKB-KW"/>
</dbReference>
<dbReference type="PANTHER" id="PTHR43309:SF5">
    <property type="entry name" value="5-OXOPROLINASE SUBUNIT C"/>
    <property type="match status" value="1"/>
</dbReference>
<evidence type="ECO:0000259" key="4">
    <source>
        <dbReference type="Pfam" id="PF02626"/>
    </source>
</evidence>
<dbReference type="GO" id="GO:0016787">
    <property type="term" value="F:hydrolase activity"/>
    <property type="evidence" value="ECO:0007669"/>
    <property type="project" value="UniProtKB-KW"/>
</dbReference>
<dbReference type="EMBL" id="QVQW01000143">
    <property type="protein sequence ID" value="RKU39827.1"/>
    <property type="molecule type" value="Genomic_DNA"/>
</dbReference>
<reference evidence="5 6" key="1">
    <citation type="submission" date="2018-08" db="EMBL/GenBank/DDBJ databases">
        <title>Draft genome of the lignicolous fungus Coniochaeta pulveracea.</title>
        <authorList>
            <person name="Borstlap C.J."/>
            <person name="De Witt R.N."/>
            <person name="Botha A."/>
            <person name="Volschenk H."/>
        </authorList>
    </citation>
    <scope>NUCLEOTIDE SEQUENCE [LARGE SCALE GENOMIC DNA]</scope>
    <source>
        <strain evidence="5 6">CAB683</strain>
    </source>
</reference>
<comment type="caution">
    <text evidence="5">The sequence shown here is derived from an EMBL/GenBank/DDBJ whole genome shotgun (WGS) entry which is preliminary data.</text>
</comment>
<dbReference type="OrthoDB" id="196847at2759"/>
<feature type="domain" description="Carboxyltransferase" evidence="4">
    <location>
        <begin position="87"/>
        <end position="167"/>
    </location>
</feature>
<organism evidence="5 6">
    <name type="scientific">Coniochaeta pulveracea</name>
    <dbReference type="NCBI Taxonomy" id="177199"/>
    <lineage>
        <taxon>Eukaryota</taxon>
        <taxon>Fungi</taxon>
        <taxon>Dikarya</taxon>
        <taxon>Ascomycota</taxon>
        <taxon>Pezizomycotina</taxon>
        <taxon>Sordariomycetes</taxon>
        <taxon>Sordariomycetidae</taxon>
        <taxon>Coniochaetales</taxon>
        <taxon>Coniochaetaceae</taxon>
        <taxon>Coniochaeta</taxon>
    </lineage>
</organism>
<evidence type="ECO:0000256" key="1">
    <source>
        <dbReference type="ARBA" id="ARBA00022741"/>
    </source>
</evidence>
<dbReference type="Pfam" id="PF02626">
    <property type="entry name" value="CT_A_B"/>
    <property type="match status" value="1"/>
</dbReference>
<evidence type="ECO:0000313" key="6">
    <source>
        <dbReference type="Proteomes" id="UP000275385"/>
    </source>
</evidence>
<evidence type="ECO:0000256" key="2">
    <source>
        <dbReference type="ARBA" id="ARBA00022801"/>
    </source>
</evidence>
<dbReference type="Proteomes" id="UP000275385">
    <property type="component" value="Unassembled WGS sequence"/>
</dbReference>
<dbReference type="InterPro" id="IPR052708">
    <property type="entry name" value="PxpC"/>
</dbReference>
<name>A0A420XW15_9PEZI</name>
<keyword evidence="1" id="KW-0547">Nucleotide-binding</keyword>
<dbReference type="PANTHER" id="PTHR43309">
    <property type="entry name" value="5-OXOPROLINASE SUBUNIT C"/>
    <property type="match status" value="1"/>
</dbReference>
<keyword evidence="6" id="KW-1185">Reference proteome</keyword>
<keyword evidence="3" id="KW-0067">ATP-binding</keyword>
<proteinExistence type="predicted"/>
<evidence type="ECO:0000313" key="5">
    <source>
        <dbReference type="EMBL" id="RKU39827.1"/>
    </source>
</evidence>
<evidence type="ECO:0000256" key="3">
    <source>
        <dbReference type="ARBA" id="ARBA00022840"/>
    </source>
</evidence>
<gene>
    <name evidence="5" type="ORF">DL546_001282</name>
</gene>
<dbReference type="STRING" id="177199.A0A420XW15"/>
<sequence length="168" mass="17925">MDNGRDPDVDEAPKQIRSWRESWYMLLSTRKEAIAKLNWACSKGSSSEGTNLDFVRAVSVSDAFVSGERHSRISLTLPSSITATVGHGIPKSGPMDSLSARVANLLVGNPEGKEVLEITILGPEVLSTAAAVVAICGADVRITIDGGDRPMRSTLVMRTGQALEFGQV</sequence>